<sequence>MVPAHSTVGSLWDGGIDMEKPSTENLYFWGQRILTASSFNRGTSSTLVRLLHIPQLASERGGYRGRILKHCIFQAKPQTPDTESCFHGARLTGSIRKPQGPPALQGPYEEISRRTALLSRQGGSSLPSAKDIVLTIIAMSSCPGKKGLEWEKIRAHSVSKEDGVEVKERYDVGIAVLPSRQNATNVSLFDVRLQALQKQPDSSSDFCKGQRGRMRNWSIPLRTEELYDPLHSLEMSAGSLSELCMSTSDNSAVEQIYEETHAHLPV</sequence>
<gene>
    <name evidence="1" type="ORF">BO85DRAFT_437064</name>
</gene>
<evidence type="ECO:0000313" key="2">
    <source>
        <dbReference type="Proteomes" id="UP000249526"/>
    </source>
</evidence>
<name>A0A8G1VML3_9EURO</name>
<proteinExistence type="predicted"/>
<evidence type="ECO:0000313" key="1">
    <source>
        <dbReference type="EMBL" id="RAH58969.1"/>
    </source>
</evidence>
<organism evidence="1 2">
    <name type="scientific">Aspergillus piperis CBS 112811</name>
    <dbReference type="NCBI Taxonomy" id="1448313"/>
    <lineage>
        <taxon>Eukaryota</taxon>
        <taxon>Fungi</taxon>
        <taxon>Dikarya</taxon>
        <taxon>Ascomycota</taxon>
        <taxon>Pezizomycotina</taxon>
        <taxon>Eurotiomycetes</taxon>
        <taxon>Eurotiomycetidae</taxon>
        <taxon>Eurotiales</taxon>
        <taxon>Aspergillaceae</taxon>
        <taxon>Aspergillus</taxon>
        <taxon>Aspergillus subgen. Circumdati</taxon>
    </lineage>
</organism>
<reference evidence="1 2" key="1">
    <citation type="submission" date="2018-02" db="EMBL/GenBank/DDBJ databases">
        <title>The genomes of Aspergillus section Nigri reveals drivers in fungal speciation.</title>
        <authorList>
            <consortium name="DOE Joint Genome Institute"/>
            <person name="Vesth T.C."/>
            <person name="Nybo J."/>
            <person name="Theobald S."/>
            <person name="Brandl J."/>
            <person name="Frisvad J.C."/>
            <person name="Nielsen K.F."/>
            <person name="Lyhne E.K."/>
            <person name="Kogle M.E."/>
            <person name="Kuo A."/>
            <person name="Riley R."/>
            <person name="Clum A."/>
            <person name="Nolan M."/>
            <person name="Lipzen A."/>
            <person name="Salamov A."/>
            <person name="Henrissat B."/>
            <person name="Wiebenga A."/>
            <person name="De vries R.P."/>
            <person name="Grigoriev I.V."/>
            <person name="Mortensen U.H."/>
            <person name="Andersen M.R."/>
            <person name="Baker S.E."/>
        </authorList>
    </citation>
    <scope>NUCLEOTIDE SEQUENCE [LARGE SCALE GENOMIC DNA]</scope>
    <source>
        <strain evidence="1 2">CBS 112811</strain>
    </source>
</reference>
<dbReference type="RefSeq" id="XP_025516891.1">
    <property type="nucleotide sequence ID" value="XM_025658606.1"/>
</dbReference>
<keyword evidence="2" id="KW-1185">Reference proteome</keyword>
<accession>A0A8G1VML3</accession>
<dbReference type="AlphaFoldDB" id="A0A8G1VML3"/>
<dbReference type="GeneID" id="37162008"/>
<dbReference type="Proteomes" id="UP000249526">
    <property type="component" value="Unassembled WGS sequence"/>
</dbReference>
<protein>
    <submittedName>
        <fullName evidence="1">Uncharacterized protein</fullName>
    </submittedName>
</protein>
<dbReference type="EMBL" id="KZ825059">
    <property type="protein sequence ID" value="RAH58969.1"/>
    <property type="molecule type" value="Genomic_DNA"/>
</dbReference>